<proteinExistence type="predicted"/>
<dbReference type="SUPFAM" id="SSF82171">
    <property type="entry name" value="DPP6 N-terminal domain-like"/>
    <property type="match status" value="1"/>
</dbReference>
<dbReference type="InterPro" id="IPR029058">
    <property type="entry name" value="AB_hydrolase_fold"/>
</dbReference>
<dbReference type="PANTHER" id="PTHR43056:SF5">
    <property type="entry name" value="PEPTIDASE S9 PROLYL OLIGOPEPTIDASE CATALYTIC DOMAIN-CONTAINING PROTEIN"/>
    <property type="match status" value="1"/>
</dbReference>
<protein>
    <submittedName>
        <fullName evidence="1">Prolyl oligopeptidase family serine peptidase</fullName>
    </submittedName>
</protein>
<sequence>MKSVKPHGSWPSQLTANILANKGRRYGHMVVDGDELYWLEVRSSEKGRGVIIKCGANKVREEVLPKHISVRSKVHEYGGGDFLVDEGIVYFSNAEDGRVYQFNSRLGGECEAITPTESGKEFRFAEFCLDKQKRFLFAVRETHQADLVINELVRIDIQNKTVIVIDDRFDFYMSPRVSKAGNRICWTCWRHPDMPWDAAQLWLADLNGDGDVSAKHHVTGGDGVCIFQPEWSQSGILHYVSDASGWSNIYSHQNGILNALTPIDREFSVPQWELGQATYVIQDDGTLYALYFENGQQQLSHIDPKTGHIEPIALSLKHFQGALLGDRDYLYFCAAGPAVDIGIYRFHIKTQVCTLLTETTSFPLPIEDISIAQPIDFLVKQNRLCHAFYYPPKNSQYTAPEGSLPPLIVMSHGGPSAYTNNSLDGGIQFWTNRGFAVVDVNYSGSTGYGKKYRQRLYGEWGIIDVEDCVGAAQYLVEKQLAHPKQLLIRGGSAGGYTTLCALTFTDVFAAGMSRYGIADLETLASDCHKFESRYLDTMVGPYPETKAIYQSRSPIHFTEQLSCPILLLQGREDKVVPPNQAEAMVAALEAKKLPYAYLLFDGEGHGFRKADTIVKALNAELDFYRQILSIQSEENIERLAINNL</sequence>
<dbReference type="InterPro" id="IPR011042">
    <property type="entry name" value="6-blade_b-propeller_TolB-like"/>
</dbReference>
<dbReference type="Proteomes" id="UP001548189">
    <property type="component" value="Unassembled WGS sequence"/>
</dbReference>
<organism evidence="1 2">
    <name type="scientific">Aliikangiella maris</name>
    <dbReference type="NCBI Taxonomy" id="3162458"/>
    <lineage>
        <taxon>Bacteria</taxon>
        <taxon>Pseudomonadati</taxon>
        <taxon>Pseudomonadota</taxon>
        <taxon>Gammaproteobacteria</taxon>
        <taxon>Oceanospirillales</taxon>
        <taxon>Pleioneaceae</taxon>
        <taxon>Aliikangiella</taxon>
    </lineage>
</organism>
<dbReference type="EMBL" id="JBEVCJ010000015">
    <property type="protein sequence ID" value="MET1255947.1"/>
    <property type="molecule type" value="Genomic_DNA"/>
</dbReference>
<dbReference type="Gene3D" id="2.120.10.30">
    <property type="entry name" value="TolB, C-terminal domain"/>
    <property type="match status" value="1"/>
</dbReference>
<gene>
    <name evidence="1" type="ORF">ABVT43_12475</name>
</gene>
<dbReference type="InterPro" id="IPR001375">
    <property type="entry name" value="Peptidase_S9_cat"/>
</dbReference>
<evidence type="ECO:0000313" key="2">
    <source>
        <dbReference type="Proteomes" id="UP001548189"/>
    </source>
</evidence>
<reference evidence="1 2" key="1">
    <citation type="submission" date="2024-06" db="EMBL/GenBank/DDBJ databases">
        <authorList>
            <person name="Li F."/>
        </authorList>
    </citation>
    <scope>NUCLEOTIDE SEQUENCE [LARGE SCALE GENOMIC DNA]</scope>
    <source>
        <strain evidence="1 2">GXAS 311</strain>
    </source>
</reference>
<comment type="caution">
    <text evidence="1">The sequence shown here is derived from an EMBL/GenBank/DDBJ whole genome shotgun (WGS) entry which is preliminary data.</text>
</comment>
<dbReference type="PANTHER" id="PTHR43056">
    <property type="entry name" value="PEPTIDASE S9 PROLYL OLIGOPEPTIDASE"/>
    <property type="match status" value="1"/>
</dbReference>
<dbReference type="InterPro" id="IPR050585">
    <property type="entry name" value="Xaa-Pro_dipeptidyl-ppase/CocE"/>
</dbReference>
<dbReference type="Gene3D" id="3.40.50.1820">
    <property type="entry name" value="alpha/beta hydrolase"/>
    <property type="match status" value="1"/>
</dbReference>
<dbReference type="SUPFAM" id="SSF53474">
    <property type="entry name" value="alpha/beta-Hydrolases"/>
    <property type="match status" value="1"/>
</dbReference>
<keyword evidence="2" id="KW-1185">Reference proteome</keyword>
<dbReference type="Pfam" id="PF00326">
    <property type="entry name" value="Peptidase_S9"/>
    <property type="match status" value="1"/>
</dbReference>
<name>A0ABV2BVH9_9GAMM</name>
<evidence type="ECO:0000313" key="1">
    <source>
        <dbReference type="EMBL" id="MET1255947.1"/>
    </source>
</evidence>
<accession>A0ABV2BVH9</accession>